<dbReference type="AlphaFoldDB" id="A0A1I3C2H4"/>
<dbReference type="RefSeq" id="WP_092450968.1">
    <property type="nucleotide sequence ID" value="NZ_BKAC01000009.1"/>
</dbReference>
<gene>
    <name evidence="2" type="ORF">E3O11_07180</name>
    <name evidence="1" type="ORF">SAMN05216274_111122</name>
</gene>
<dbReference type="EMBL" id="FOPW01000011">
    <property type="protein sequence ID" value="SFH68808.1"/>
    <property type="molecule type" value="Genomic_DNA"/>
</dbReference>
<name>A0A1I3C2H4_9MICO</name>
<evidence type="ECO:0000313" key="1">
    <source>
        <dbReference type="EMBL" id="SFH68808.1"/>
    </source>
</evidence>
<protein>
    <recommendedName>
        <fullName evidence="5">DNA mismatch repair protein</fullName>
    </recommendedName>
</protein>
<reference evidence="2 4" key="2">
    <citation type="submission" date="2019-03" db="EMBL/GenBank/DDBJ databases">
        <title>Genomics of glacier-inhabiting Cryobacterium strains.</title>
        <authorList>
            <person name="Liu Q."/>
            <person name="Xin Y.-H."/>
        </authorList>
    </citation>
    <scope>NUCLEOTIDE SEQUENCE [LARGE SCALE GENOMIC DNA]</scope>
    <source>
        <strain evidence="2 4">Hh34</strain>
    </source>
</reference>
<organism evidence="2 4">
    <name type="scientific">Cryobacterium levicorallinum</name>
    <dbReference type="NCBI Taxonomy" id="995038"/>
    <lineage>
        <taxon>Bacteria</taxon>
        <taxon>Bacillati</taxon>
        <taxon>Actinomycetota</taxon>
        <taxon>Actinomycetes</taxon>
        <taxon>Micrococcales</taxon>
        <taxon>Microbacteriaceae</taxon>
        <taxon>Cryobacterium</taxon>
    </lineage>
</organism>
<dbReference type="STRING" id="995038.SAMN05216274_111122"/>
<accession>A0A1I3C2H4</accession>
<proteinExistence type="predicted"/>
<evidence type="ECO:0008006" key="5">
    <source>
        <dbReference type="Google" id="ProtNLM"/>
    </source>
</evidence>
<dbReference type="EMBL" id="SOFE01000012">
    <property type="protein sequence ID" value="TFB85740.1"/>
    <property type="molecule type" value="Genomic_DNA"/>
</dbReference>
<comment type="caution">
    <text evidence="2">The sequence shown here is derived from an EMBL/GenBank/DDBJ whole genome shotgun (WGS) entry which is preliminary data.</text>
</comment>
<dbReference type="Proteomes" id="UP000199681">
    <property type="component" value="Unassembled WGS sequence"/>
</dbReference>
<dbReference type="Proteomes" id="UP000297963">
    <property type="component" value="Unassembled WGS sequence"/>
</dbReference>
<sequence length="76" mass="8639">MTTLIAPIARIRGRDFILVREGLWRVVDPLGAVIGYLECHAGIDGDRYSARRIVFATRTRDLGVFCRIEDAIDCFR</sequence>
<evidence type="ECO:0000313" key="3">
    <source>
        <dbReference type="Proteomes" id="UP000199681"/>
    </source>
</evidence>
<evidence type="ECO:0000313" key="4">
    <source>
        <dbReference type="Proteomes" id="UP000297963"/>
    </source>
</evidence>
<evidence type="ECO:0000313" key="2">
    <source>
        <dbReference type="EMBL" id="TFB85740.1"/>
    </source>
</evidence>
<reference evidence="1 3" key="1">
    <citation type="submission" date="2016-10" db="EMBL/GenBank/DDBJ databases">
        <authorList>
            <person name="Varghese N."/>
            <person name="Submissions S."/>
        </authorList>
    </citation>
    <scope>NUCLEOTIDE SEQUENCE [LARGE SCALE GENOMIC DNA]</scope>
    <source>
        <strain evidence="1 3">GMCC 1.11211</strain>
    </source>
</reference>
<keyword evidence="3" id="KW-1185">Reference proteome</keyword>